<dbReference type="Proteomes" id="UP000234752">
    <property type="component" value="Plasmid unnamed1"/>
</dbReference>
<organism evidence="1 2">
    <name type="scientific">Niveispirillum cyanobacteriorum</name>
    <dbReference type="NCBI Taxonomy" id="1612173"/>
    <lineage>
        <taxon>Bacteria</taxon>
        <taxon>Pseudomonadati</taxon>
        <taxon>Pseudomonadota</taxon>
        <taxon>Alphaproteobacteria</taxon>
        <taxon>Rhodospirillales</taxon>
        <taxon>Azospirillaceae</taxon>
        <taxon>Niveispirillum</taxon>
    </lineage>
</organism>
<dbReference type="EMBL" id="CP025613">
    <property type="protein sequence ID" value="AUN33196.1"/>
    <property type="molecule type" value="Genomic_DNA"/>
</dbReference>
<name>A0A2K9NKP1_9PROT</name>
<keyword evidence="2" id="KW-1185">Reference proteome</keyword>
<evidence type="ECO:0000313" key="1">
    <source>
        <dbReference type="EMBL" id="AUN33196.1"/>
    </source>
</evidence>
<gene>
    <name evidence="1" type="ORF">C0V82_22685</name>
</gene>
<dbReference type="Pfam" id="PF14085">
    <property type="entry name" value="DUF4265"/>
    <property type="match status" value="1"/>
</dbReference>
<evidence type="ECO:0000313" key="2">
    <source>
        <dbReference type="Proteomes" id="UP000234752"/>
    </source>
</evidence>
<dbReference type="InterPro" id="IPR025361">
    <property type="entry name" value="DUF4265"/>
</dbReference>
<proteinExistence type="predicted"/>
<dbReference type="AlphaFoldDB" id="A0A2K9NKP1"/>
<dbReference type="KEGG" id="ncb:C0V82_22685"/>
<sequence>MAMADLDGPYKGLIKIAFPVERGWAETMFAQPLPSGHYRIDNSPFHVYGVSNGDTVSAAPDQDGRLAFTGVVQRGGHSTYRVRLPPGQGPNCFLKHWPALLALGCSFEGADGRLYAIDLPPGVPVEAVYALLAQAEQAGVWEFEEAHYVSQTDQR</sequence>
<accession>A0A2K9NKP1</accession>
<keyword evidence="1" id="KW-0614">Plasmid</keyword>
<reference evidence="1 2" key="1">
    <citation type="submission" date="2017-12" db="EMBL/GenBank/DDBJ databases">
        <title>Genomes of bacteria within cyanobacterial aggregates.</title>
        <authorList>
            <person name="Cai H."/>
        </authorList>
    </citation>
    <scope>NUCLEOTIDE SEQUENCE [LARGE SCALE GENOMIC DNA]</scope>
    <source>
        <strain evidence="1 2">TH16</strain>
        <plasmid evidence="1 2">unnamed1</plasmid>
    </source>
</reference>
<geneLocation type="plasmid" evidence="1 2">
    <name>unnamed1</name>
</geneLocation>
<protein>
    <submittedName>
        <fullName evidence="1">Uncharacterized protein</fullName>
    </submittedName>
</protein>